<dbReference type="SUPFAM" id="SSF52833">
    <property type="entry name" value="Thioredoxin-like"/>
    <property type="match status" value="1"/>
</dbReference>
<keyword evidence="1" id="KW-0732">Signal</keyword>
<dbReference type="GO" id="GO:0005789">
    <property type="term" value="C:endoplasmic reticulum membrane"/>
    <property type="evidence" value="ECO:0007669"/>
    <property type="project" value="TreeGrafter"/>
</dbReference>
<dbReference type="InterPro" id="IPR036249">
    <property type="entry name" value="Thioredoxin-like_sf"/>
</dbReference>
<dbReference type="NCBIfam" id="TIGR02174">
    <property type="entry name" value="CXXU_selWTH"/>
    <property type="match status" value="1"/>
</dbReference>
<dbReference type="PANTHER" id="PTHR13544:SF0">
    <property type="entry name" value="THIOREDOXIN REDUCTASE-LIKE SELENOPROTEIN T"/>
    <property type="match status" value="1"/>
</dbReference>
<dbReference type="Proteomes" id="UP001378592">
    <property type="component" value="Unassembled WGS sequence"/>
</dbReference>
<dbReference type="InterPro" id="IPR011893">
    <property type="entry name" value="Selenoprotein_Rdx-typ"/>
</dbReference>
<name>A0AAN9WWC1_9ORTH</name>
<dbReference type="PANTHER" id="PTHR13544">
    <property type="entry name" value="SELENOPROTEIN T"/>
    <property type="match status" value="1"/>
</dbReference>
<accession>A0AAN9WWC1</accession>
<evidence type="ECO:0008006" key="6">
    <source>
        <dbReference type="Google" id="ProtNLM"/>
    </source>
</evidence>
<comment type="caution">
    <text evidence="4">The sequence shown here is derived from an EMBL/GenBank/DDBJ whole genome shotgun (WGS) entry which is preliminary data.</text>
</comment>
<reference evidence="4 5" key="1">
    <citation type="submission" date="2024-03" db="EMBL/GenBank/DDBJ databases">
        <title>The genome assembly and annotation of the cricket Gryllus longicercus Weissman &amp; Gray.</title>
        <authorList>
            <person name="Szrajer S."/>
            <person name="Gray D."/>
            <person name="Ylla G."/>
        </authorList>
    </citation>
    <scope>NUCLEOTIDE SEQUENCE [LARGE SCALE GENOMIC DNA]</scope>
    <source>
        <strain evidence="4">DAG 2021-001</strain>
        <tissue evidence="4">Whole body minus gut</tissue>
    </source>
</reference>
<feature type="transmembrane region" description="Helical" evidence="3">
    <location>
        <begin position="24"/>
        <end position="43"/>
    </location>
</feature>
<evidence type="ECO:0000256" key="2">
    <source>
        <dbReference type="ARBA" id="ARBA00023284"/>
    </source>
</evidence>
<gene>
    <name evidence="4" type="ORF">R5R35_007821</name>
</gene>
<proteinExistence type="predicted"/>
<dbReference type="AlphaFoldDB" id="A0AAN9WWC1"/>
<keyword evidence="5" id="KW-1185">Reference proteome</keyword>
<dbReference type="InterPro" id="IPR019389">
    <property type="entry name" value="Selenoprotein_T"/>
</dbReference>
<evidence type="ECO:0000256" key="1">
    <source>
        <dbReference type="ARBA" id="ARBA00022729"/>
    </source>
</evidence>
<evidence type="ECO:0000256" key="3">
    <source>
        <dbReference type="SAM" id="Phobius"/>
    </source>
</evidence>
<evidence type="ECO:0000313" key="4">
    <source>
        <dbReference type="EMBL" id="KAK7874353.1"/>
    </source>
</evidence>
<dbReference type="GO" id="GO:0004791">
    <property type="term" value="F:thioredoxin-disulfide reductase (NADPH) activity"/>
    <property type="evidence" value="ECO:0007669"/>
    <property type="project" value="TreeGrafter"/>
</dbReference>
<organism evidence="4 5">
    <name type="scientific">Gryllus longicercus</name>
    <dbReference type="NCBI Taxonomy" id="2509291"/>
    <lineage>
        <taxon>Eukaryota</taxon>
        <taxon>Metazoa</taxon>
        <taxon>Ecdysozoa</taxon>
        <taxon>Arthropoda</taxon>
        <taxon>Hexapoda</taxon>
        <taxon>Insecta</taxon>
        <taxon>Pterygota</taxon>
        <taxon>Neoptera</taxon>
        <taxon>Polyneoptera</taxon>
        <taxon>Orthoptera</taxon>
        <taxon>Ensifera</taxon>
        <taxon>Gryllidea</taxon>
        <taxon>Grylloidea</taxon>
        <taxon>Gryllidae</taxon>
        <taxon>Gryllinae</taxon>
        <taxon>Gryllus</taxon>
    </lineage>
</organism>
<protein>
    <recommendedName>
        <fullName evidence="6">Selenoprotein t</fullName>
    </recommendedName>
</protein>
<keyword evidence="3" id="KW-1133">Transmembrane helix</keyword>
<dbReference type="GO" id="GO:0045454">
    <property type="term" value="P:cell redox homeostasis"/>
    <property type="evidence" value="ECO:0007669"/>
    <property type="project" value="TreeGrafter"/>
</dbReference>
<keyword evidence="3" id="KW-0472">Membrane</keyword>
<evidence type="ECO:0000313" key="5">
    <source>
        <dbReference type="Proteomes" id="UP001378592"/>
    </source>
</evidence>
<sequence length="192" mass="22041">MYTTGTDLARYSGNVSRSYACRNVTGITVLFFSIICLCCCTCVDRQGLNEKLSKSKLLFQYCYSCGYFENFQEYGNFIQQTFPGIVIEGQEFNPSSWWVVLANAFSGLKIVLIVCVLQNVNFFPNRLQYLWLFCQKYKFVANGSIYFVCTYLEKTFLSSGAFEIFQNGTQIWSTLQIGRLPQLEELLEAIKT</sequence>
<dbReference type="Pfam" id="PF10262">
    <property type="entry name" value="Rdx"/>
    <property type="match status" value="1"/>
</dbReference>
<dbReference type="Gene3D" id="3.40.30.10">
    <property type="entry name" value="Glutaredoxin"/>
    <property type="match status" value="1"/>
</dbReference>
<keyword evidence="3" id="KW-0812">Transmembrane</keyword>
<dbReference type="EMBL" id="JAZDUA010000003">
    <property type="protein sequence ID" value="KAK7874353.1"/>
    <property type="molecule type" value="Genomic_DNA"/>
</dbReference>
<keyword evidence="2" id="KW-0676">Redox-active center</keyword>